<feature type="region of interest" description="Disordered" evidence="11">
    <location>
        <begin position="831"/>
        <end position="850"/>
    </location>
</feature>
<feature type="compositionally biased region" description="Polar residues" evidence="11">
    <location>
        <begin position="835"/>
        <end position="849"/>
    </location>
</feature>
<dbReference type="GO" id="GO:0046872">
    <property type="term" value="F:metal ion binding"/>
    <property type="evidence" value="ECO:0007669"/>
    <property type="project" value="UniProtKB-KW"/>
</dbReference>
<dbReference type="GeneID" id="25290001"/>
<evidence type="ECO:0000256" key="2">
    <source>
        <dbReference type="ARBA" id="ARBA00001947"/>
    </source>
</evidence>
<evidence type="ECO:0000259" key="12">
    <source>
        <dbReference type="Pfam" id="PF12706"/>
    </source>
</evidence>
<evidence type="ECO:0000256" key="6">
    <source>
        <dbReference type="ARBA" id="ARBA00022722"/>
    </source>
</evidence>
<dbReference type="Pfam" id="PF13691">
    <property type="entry name" value="Lactamase_B_4"/>
    <property type="match status" value="1"/>
</dbReference>
<comment type="similarity">
    <text evidence="3">Belongs to the RNase Z family.</text>
</comment>
<keyword evidence="5" id="KW-0819">tRNA processing</keyword>
<dbReference type="InterPro" id="IPR027794">
    <property type="entry name" value="tRNase_Z_dom"/>
</dbReference>
<keyword evidence="7" id="KW-0479">Metal-binding</keyword>
<evidence type="ECO:0000259" key="13">
    <source>
        <dbReference type="Pfam" id="PF13691"/>
    </source>
</evidence>
<evidence type="ECO:0000256" key="8">
    <source>
        <dbReference type="ARBA" id="ARBA00022759"/>
    </source>
</evidence>
<dbReference type="STRING" id="1442369.A0A0D2FY96"/>
<dbReference type="GO" id="GO:0042781">
    <property type="term" value="F:3'-tRNA processing endoribonuclease activity"/>
    <property type="evidence" value="ECO:0007669"/>
    <property type="project" value="UniProtKB-EC"/>
</dbReference>
<evidence type="ECO:0000256" key="5">
    <source>
        <dbReference type="ARBA" id="ARBA00022694"/>
    </source>
</evidence>
<dbReference type="GO" id="GO:1990180">
    <property type="term" value="P:mitochondrial tRNA 3'-end processing"/>
    <property type="evidence" value="ECO:0007669"/>
    <property type="project" value="TreeGrafter"/>
</dbReference>
<dbReference type="PANTHER" id="PTHR12553:SF49">
    <property type="entry name" value="ZINC PHOSPHODIESTERASE ELAC PROTEIN 2"/>
    <property type="match status" value="1"/>
</dbReference>
<keyword evidence="6" id="KW-0540">Nuclease</keyword>
<reference evidence="14 15" key="1">
    <citation type="submission" date="2015-01" db="EMBL/GenBank/DDBJ databases">
        <title>The Genome Sequence of Rhinocladiella mackenzie CBS 650.93.</title>
        <authorList>
            <consortium name="The Broad Institute Genomics Platform"/>
            <person name="Cuomo C."/>
            <person name="de Hoog S."/>
            <person name="Gorbushina A."/>
            <person name="Stielow B."/>
            <person name="Teixiera M."/>
            <person name="Abouelleil A."/>
            <person name="Chapman S.B."/>
            <person name="Priest M."/>
            <person name="Young S.K."/>
            <person name="Wortman J."/>
            <person name="Nusbaum C."/>
            <person name="Birren B."/>
        </authorList>
    </citation>
    <scope>NUCLEOTIDE SEQUENCE [LARGE SCALE GENOMIC DNA]</scope>
    <source>
        <strain evidence="14 15">CBS 650.93</strain>
    </source>
</reference>
<dbReference type="RefSeq" id="XP_013274413.1">
    <property type="nucleotide sequence ID" value="XM_013418959.1"/>
</dbReference>
<feature type="domain" description="tRNase Z endonuclease" evidence="13">
    <location>
        <begin position="20"/>
        <end position="81"/>
    </location>
</feature>
<evidence type="ECO:0000256" key="1">
    <source>
        <dbReference type="ARBA" id="ARBA00000402"/>
    </source>
</evidence>
<keyword evidence="9" id="KW-0378">Hydrolase</keyword>
<feature type="region of interest" description="Disordered" evidence="11">
    <location>
        <begin position="913"/>
        <end position="989"/>
    </location>
</feature>
<evidence type="ECO:0000256" key="11">
    <source>
        <dbReference type="SAM" id="MobiDB-lite"/>
    </source>
</evidence>
<organism evidence="14 15">
    <name type="scientific">Rhinocladiella mackenziei CBS 650.93</name>
    <dbReference type="NCBI Taxonomy" id="1442369"/>
    <lineage>
        <taxon>Eukaryota</taxon>
        <taxon>Fungi</taxon>
        <taxon>Dikarya</taxon>
        <taxon>Ascomycota</taxon>
        <taxon>Pezizomycotina</taxon>
        <taxon>Eurotiomycetes</taxon>
        <taxon>Chaetothyriomycetidae</taxon>
        <taxon>Chaetothyriales</taxon>
        <taxon>Herpotrichiellaceae</taxon>
        <taxon>Rhinocladiella</taxon>
    </lineage>
</organism>
<keyword evidence="15" id="KW-1185">Reference proteome</keyword>
<name>A0A0D2FY96_9EURO</name>
<feature type="compositionally biased region" description="Basic residues" evidence="11">
    <location>
        <begin position="978"/>
        <end position="989"/>
    </location>
</feature>
<protein>
    <recommendedName>
        <fullName evidence="4">ribonuclease Z</fullName>
        <ecNumber evidence="4">3.1.26.11</ecNumber>
    </recommendedName>
</protein>
<dbReference type="VEuPathDB" id="FungiDB:Z518_01930"/>
<dbReference type="PANTHER" id="PTHR12553">
    <property type="entry name" value="ZINC PHOSPHODIESTERASE ELAC PROTEIN 2"/>
    <property type="match status" value="1"/>
</dbReference>
<feature type="compositionally biased region" description="Basic and acidic residues" evidence="11">
    <location>
        <begin position="925"/>
        <end position="946"/>
    </location>
</feature>
<evidence type="ECO:0000256" key="9">
    <source>
        <dbReference type="ARBA" id="ARBA00022801"/>
    </source>
</evidence>
<evidence type="ECO:0000256" key="4">
    <source>
        <dbReference type="ARBA" id="ARBA00012477"/>
    </source>
</evidence>
<dbReference type="HOGENOM" id="CLU_006220_0_0_1"/>
<dbReference type="GO" id="GO:0005739">
    <property type="term" value="C:mitochondrion"/>
    <property type="evidence" value="ECO:0007669"/>
    <property type="project" value="TreeGrafter"/>
</dbReference>
<evidence type="ECO:0000313" key="14">
    <source>
        <dbReference type="EMBL" id="KIX07277.1"/>
    </source>
</evidence>
<accession>A0A0D2FY96</accession>
<keyword evidence="10" id="KW-0862">Zinc</keyword>
<keyword evidence="8" id="KW-0255">Endonuclease</keyword>
<evidence type="ECO:0000256" key="7">
    <source>
        <dbReference type="ARBA" id="ARBA00022723"/>
    </source>
</evidence>
<dbReference type="EC" id="3.1.26.11" evidence="4"/>
<gene>
    <name evidence="14" type="ORF">Z518_01930</name>
</gene>
<feature type="compositionally biased region" description="Acidic residues" evidence="11">
    <location>
        <begin position="177"/>
        <end position="189"/>
    </location>
</feature>
<dbReference type="Gene3D" id="3.60.15.10">
    <property type="entry name" value="Ribonuclease Z/Hydroxyacylglutathione hydrolase-like"/>
    <property type="match status" value="3"/>
</dbReference>
<feature type="domain" description="Metallo-beta-lactamase" evidence="12">
    <location>
        <begin position="579"/>
        <end position="794"/>
    </location>
</feature>
<proteinExistence type="inferred from homology"/>
<dbReference type="Pfam" id="PF12706">
    <property type="entry name" value="Lactamase_B_2"/>
    <property type="match status" value="1"/>
</dbReference>
<dbReference type="InterPro" id="IPR047151">
    <property type="entry name" value="RNZ2-like"/>
</dbReference>
<comment type="catalytic activity">
    <reaction evidence="1">
        <text>Endonucleolytic cleavage of RNA, removing extra 3' nucleotides from tRNA precursor, generating 3' termini of tRNAs. A 3'-hydroxy group is left at the tRNA terminus and a 5'-phosphoryl group is left at the trailer molecule.</text>
        <dbReference type="EC" id="3.1.26.11"/>
    </reaction>
</comment>
<feature type="region of interest" description="Disordered" evidence="11">
    <location>
        <begin position="172"/>
        <end position="204"/>
    </location>
</feature>
<evidence type="ECO:0000256" key="10">
    <source>
        <dbReference type="ARBA" id="ARBA00022833"/>
    </source>
</evidence>
<dbReference type="InterPro" id="IPR036866">
    <property type="entry name" value="RibonucZ/Hydroxyglut_hydro"/>
</dbReference>
<sequence>MKATSDGINSVGIKTKFHFQFITTPTSDTPGTSLMLNFETKRYVFGEITEGTQRACIQRGIGLRKVRGLFLLGKTTWNNAGLIGLILTLADVQHGEVEAESSTRRPRLRIYGGPKQLHSLACARRFVFRTGMPLSVYEYDTRIRSIDPEPIFADENIRVWAIAVHNAAPSSSVSMDLENDDGLDSDLETESQKNPVNQSQEKADQDLRRAIVNDMFDSGWKVDRLVESKLKDIRLPAVVWVRNPETKTLTSHTVFDINNINPLTPESDILVRNPWPASTVEELPQASYLPGRVAMSYIAKGHAQRGAFNPKKATSLGLKPGPKFRELTAGNSVETDDGATITPEMVLEPTRPGKGMAIFDIPSVGYLEDLEQQIENQNEGLFEGVDSAVWMTRGTVLQSPRFQRLLQKFKHMKHVISDPSLCDDYITHDSSALSCMRLSNIAPEFFSVPRYTGANDHHPCSIATTTSNLHQLLNVSENEIDVVPAQRGLKIQIVPDLVIDDREVPANLDPNKAETTMEPAVRESLPDDTSPFCKDILTTTSSLDLDEPEIITLGTGSSAPSKYRNVSAVLLRMPNEMGNYLFDCGEGTMGQLKCLYSGEQLDQILANLKIIWISHLHADHHLGTISVLRAAFEARRRLAKAGKLCPSPPCLISEINMMDYMDEYQSVLDIPTESLCTPVACHWIEGMTVRGEKFDFTQTDIPITELKTVRVNHCHGSQAISVTFSSGFKFSYSGDCRPSETFCQIGADSDVLVHEATFDDGMEGDAMAKKHCTTGEAVGVALEMRAKNLILTHFSQRYQKIPVIRNIKLPDRTSEEDLIDDVDGEMATGNVSGGFESNKTPPASGSSTWIEPESARNLSIGFAFDLMRIKVSQIQSMKKIFPAITKMFEIAEEKREKERLEIAAALEEDNARKRTEKMNRRRKQKLDEWEQAKKQEREMCAKKEPIDAAGANETPNSEIEAEDNTVNGNGNETALPVSRKRRKTNSMVE</sequence>
<dbReference type="EMBL" id="KN847476">
    <property type="protein sequence ID" value="KIX07277.1"/>
    <property type="molecule type" value="Genomic_DNA"/>
</dbReference>
<evidence type="ECO:0000313" key="15">
    <source>
        <dbReference type="Proteomes" id="UP000053617"/>
    </source>
</evidence>
<comment type="cofactor">
    <cofactor evidence="2">
        <name>Zn(2+)</name>
        <dbReference type="ChEBI" id="CHEBI:29105"/>
    </cofactor>
</comment>
<dbReference type="AlphaFoldDB" id="A0A0D2FY96"/>
<dbReference type="OrthoDB" id="527344at2759"/>
<dbReference type="InterPro" id="IPR001279">
    <property type="entry name" value="Metallo-B-lactamas"/>
</dbReference>
<dbReference type="Proteomes" id="UP000053617">
    <property type="component" value="Unassembled WGS sequence"/>
</dbReference>
<dbReference type="SUPFAM" id="SSF56281">
    <property type="entry name" value="Metallo-hydrolase/oxidoreductase"/>
    <property type="match status" value="2"/>
</dbReference>
<evidence type="ECO:0000256" key="3">
    <source>
        <dbReference type="ARBA" id="ARBA00007823"/>
    </source>
</evidence>
<dbReference type="CDD" id="cd07718">
    <property type="entry name" value="RNaseZ_ELAC1_ELAC2-C-term-like_MBL-fold"/>
    <property type="match status" value="1"/>
</dbReference>